<reference evidence="5" key="1">
    <citation type="journal article" date="2014" name="Genome Announc.">
        <title>Draft Genome Sequence of Marine Flavobacterium Jejuia pallidilutea Strain 11shimoA1 and Pigmentation Mutants.</title>
        <authorList>
            <person name="Takatani N."/>
            <person name="Nakanishi M."/>
            <person name="Meirelles P."/>
            <person name="Mino S."/>
            <person name="Suda W."/>
            <person name="Oshima K."/>
            <person name="Hattori M."/>
            <person name="Ohkuma M."/>
            <person name="Hosokawa M."/>
            <person name="Miyashita K."/>
            <person name="Thompson F.L."/>
            <person name="Niwa A."/>
            <person name="Sawabe T."/>
            <person name="Sawabe T."/>
        </authorList>
    </citation>
    <scope>NUCLEOTIDE SEQUENCE [LARGE SCALE GENOMIC DNA]</scope>
    <source>
        <strain evidence="5">JCM 19538</strain>
    </source>
</reference>
<dbReference type="STRING" id="504487.JCM19538_1809"/>
<dbReference type="AlphaFoldDB" id="A0A090VZP0"/>
<gene>
    <name evidence="1" type="ORF">JCM19301_228</name>
    <name evidence="2" type="ORF">JCM19302_2810</name>
    <name evidence="3" type="ORF">JCM19538_1809</name>
</gene>
<dbReference type="Proteomes" id="UP000029646">
    <property type="component" value="Unassembled WGS sequence"/>
</dbReference>
<organism evidence="2 4">
    <name type="scientific">Jejuia pallidilutea</name>
    <dbReference type="NCBI Taxonomy" id="504487"/>
    <lineage>
        <taxon>Bacteria</taxon>
        <taxon>Pseudomonadati</taxon>
        <taxon>Bacteroidota</taxon>
        <taxon>Flavobacteriia</taxon>
        <taxon>Flavobacteriales</taxon>
        <taxon>Flavobacteriaceae</taxon>
        <taxon>Jejuia</taxon>
    </lineage>
</organism>
<evidence type="ECO:0008006" key="6">
    <source>
        <dbReference type="Google" id="ProtNLM"/>
    </source>
</evidence>
<dbReference type="EMBL" id="BBNR01000018">
    <property type="protein sequence ID" value="GAL68288.1"/>
    <property type="molecule type" value="Genomic_DNA"/>
</dbReference>
<comment type="caution">
    <text evidence="2">The sequence shown here is derived from an EMBL/GenBank/DDBJ whole genome shotgun (WGS) entry which is preliminary data.</text>
</comment>
<evidence type="ECO:0000313" key="1">
    <source>
        <dbReference type="EMBL" id="GAL68288.1"/>
    </source>
</evidence>
<dbReference type="RefSeq" id="WP_042245355.1">
    <property type="nucleotide sequence ID" value="NZ_BBNR01000018.1"/>
</dbReference>
<protein>
    <recommendedName>
        <fullName evidence="6">Toxin-antitoxin system, antitoxin component, ribbon-helix-helix domain protein</fullName>
    </recommendedName>
</protein>
<evidence type="ECO:0000313" key="4">
    <source>
        <dbReference type="Proteomes" id="UP000029646"/>
    </source>
</evidence>
<dbReference type="Proteomes" id="UP000029641">
    <property type="component" value="Unassembled WGS sequence"/>
</dbReference>
<dbReference type="EMBL" id="BBNY01000005">
    <property type="protein sequence ID" value="GAL88820.1"/>
    <property type="molecule type" value="Genomic_DNA"/>
</dbReference>
<accession>A0A090VZP0</accession>
<evidence type="ECO:0000313" key="5">
    <source>
        <dbReference type="Proteomes" id="UP000030184"/>
    </source>
</evidence>
<dbReference type="EMBL" id="BBNS01000004">
    <property type="protein sequence ID" value="GAL70235.1"/>
    <property type="molecule type" value="Genomic_DNA"/>
</dbReference>
<name>A0A090VZP0_9FLAO</name>
<dbReference type="Proteomes" id="UP000030184">
    <property type="component" value="Unassembled WGS sequence"/>
</dbReference>
<dbReference type="OrthoDB" id="1451907at2"/>
<proteinExistence type="predicted"/>
<keyword evidence="5" id="KW-1185">Reference proteome</keyword>
<sequence length="83" mass="10000">MMPNKKRKEVSLDQDTLVLLQIQAEKEGRKLKNYMEHILKEKANSFELTEEYKIMMDDMLNKHEKGKLHYISESEFRKLTARK</sequence>
<dbReference type="eggNOG" id="ENOG5033MCE">
    <property type="taxonomic scope" value="Bacteria"/>
</dbReference>
<evidence type="ECO:0000313" key="3">
    <source>
        <dbReference type="EMBL" id="GAL88820.1"/>
    </source>
</evidence>
<evidence type="ECO:0000313" key="2">
    <source>
        <dbReference type="EMBL" id="GAL70235.1"/>
    </source>
</evidence>